<keyword evidence="3" id="KW-1185">Reference proteome</keyword>
<dbReference type="Proteomes" id="UP000664303">
    <property type="component" value="Unassembled WGS sequence"/>
</dbReference>
<dbReference type="InterPro" id="IPR029063">
    <property type="entry name" value="SAM-dependent_MTases_sf"/>
</dbReference>
<evidence type="ECO:0000313" key="3">
    <source>
        <dbReference type="Proteomes" id="UP000664303"/>
    </source>
</evidence>
<dbReference type="GO" id="GO:0032259">
    <property type="term" value="P:methylation"/>
    <property type="evidence" value="ECO:0007669"/>
    <property type="project" value="UniProtKB-KW"/>
</dbReference>
<dbReference type="InterPro" id="IPR013216">
    <property type="entry name" value="Methyltransf_11"/>
</dbReference>
<organism evidence="2 3">
    <name type="scientific">Parahaliea mediterranea</name>
    <dbReference type="NCBI Taxonomy" id="651086"/>
    <lineage>
        <taxon>Bacteria</taxon>
        <taxon>Pseudomonadati</taxon>
        <taxon>Pseudomonadota</taxon>
        <taxon>Gammaproteobacteria</taxon>
        <taxon>Cellvibrionales</taxon>
        <taxon>Halieaceae</taxon>
        <taxon>Parahaliea</taxon>
    </lineage>
</organism>
<comment type="caution">
    <text evidence="2">The sequence shown here is derived from an EMBL/GenBank/DDBJ whole genome shotgun (WGS) entry which is preliminary data.</text>
</comment>
<dbReference type="PANTHER" id="PTHR43591">
    <property type="entry name" value="METHYLTRANSFERASE"/>
    <property type="match status" value="1"/>
</dbReference>
<accession>A0A939IHC1</accession>
<dbReference type="Pfam" id="PF08241">
    <property type="entry name" value="Methyltransf_11"/>
    <property type="match status" value="1"/>
</dbReference>
<sequence>MKARKNKGSYTSHSRWFDIFRQSLYSYHVHSHDIAGSVKRSIDNARQVERRLKDLLGVNTGNLDVLEIGPGQYLSQTIYFALHNRVTAIDLDVIIQNPKLSGYARMLRVNGARRTLKTLGRRTMGIDRRYRSELFRQLGCTSAPELKVMQMDATETSFADNTFDLVYSRAVFHHLPDPAKAVAEINRIVRPGGAAYIALHPYTNPTGCLDTRLLSGDIAALGMWPHLRSESSGLVRSNAYLNKLRIPDWRRLFSQKAPEVKVLLPPYVPDCTAVAASLHNQGQLKEYSVEELTAGEFVALWKKPASDIAPIPESNGFSN</sequence>
<protein>
    <submittedName>
        <fullName evidence="2">Class I SAM-dependent methyltransferase</fullName>
    </submittedName>
</protein>
<feature type="domain" description="Methyltransferase type 11" evidence="1">
    <location>
        <begin position="116"/>
        <end position="197"/>
    </location>
</feature>
<dbReference type="GO" id="GO:0008757">
    <property type="term" value="F:S-adenosylmethionine-dependent methyltransferase activity"/>
    <property type="evidence" value="ECO:0007669"/>
    <property type="project" value="InterPro"/>
</dbReference>
<evidence type="ECO:0000259" key="1">
    <source>
        <dbReference type="Pfam" id="PF08241"/>
    </source>
</evidence>
<name>A0A939IHC1_9GAMM</name>
<keyword evidence="2" id="KW-0489">Methyltransferase</keyword>
<evidence type="ECO:0000313" key="2">
    <source>
        <dbReference type="EMBL" id="MBN7795239.1"/>
    </source>
</evidence>
<keyword evidence="2" id="KW-0808">Transferase</keyword>
<dbReference type="RefSeq" id="WP_206558672.1">
    <property type="nucleotide sequence ID" value="NZ_JAFKCZ010000001.1"/>
</dbReference>
<dbReference type="SUPFAM" id="SSF53335">
    <property type="entry name" value="S-adenosyl-L-methionine-dependent methyltransferases"/>
    <property type="match status" value="1"/>
</dbReference>
<reference evidence="2" key="1">
    <citation type="submission" date="2021-02" db="EMBL/GenBank/DDBJ databases">
        <title>PHA producing bacteria isolated from coastal sediment in Guangdong, Shenzhen.</title>
        <authorList>
            <person name="Zheng W."/>
            <person name="Yu S."/>
            <person name="Huang Y."/>
        </authorList>
    </citation>
    <scope>NUCLEOTIDE SEQUENCE</scope>
    <source>
        <strain evidence="2">TN14-10</strain>
    </source>
</reference>
<dbReference type="EMBL" id="JAFKCZ010000001">
    <property type="protein sequence ID" value="MBN7795239.1"/>
    <property type="molecule type" value="Genomic_DNA"/>
</dbReference>
<dbReference type="AlphaFoldDB" id="A0A939IHC1"/>
<proteinExistence type="predicted"/>
<dbReference type="CDD" id="cd02440">
    <property type="entry name" value="AdoMet_MTases"/>
    <property type="match status" value="1"/>
</dbReference>
<gene>
    <name evidence="2" type="ORF">JYP50_01465</name>
</gene>
<dbReference type="Gene3D" id="3.40.50.150">
    <property type="entry name" value="Vaccinia Virus protein VP39"/>
    <property type="match status" value="1"/>
</dbReference>